<comment type="similarity">
    <text evidence="1">Belongs to the short-chain dehydrogenases/reductases (SDR) family.</text>
</comment>
<gene>
    <name evidence="4" type="primary">smcC6</name>
    <name evidence="4" type="ORF">KSSN_24750</name>
</gene>
<accession>A0A0U3BEG1</accession>
<evidence type="ECO:0000259" key="3">
    <source>
        <dbReference type="SMART" id="SM00822"/>
    </source>
</evidence>
<dbReference type="EC" id="1.1.1.100" evidence="4"/>
<dbReference type="PANTHER" id="PTHR42879:SF2">
    <property type="entry name" value="3-OXOACYL-[ACYL-CARRIER-PROTEIN] REDUCTASE FABG"/>
    <property type="match status" value="1"/>
</dbReference>
<protein>
    <submittedName>
        <fullName evidence="4">3-ketoacyl-ACP reductase</fullName>
        <ecNumber evidence="4">1.1.1.100</ecNumber>
    </submittedName>
</protein>
<dbReference type="Gene3D" id="3.40.50.720">
    <property type="entry name" value="NAD(P)-binding Rossmann-like Domain"/>
    <property type="match status" value="1"/>
</dbReference>
<dbReference type="PRINTS" id="PR00081">
    <property type="entry name" value="GDHRDH"/>
</dbReference>
<dbReference type="SUPFAM" id="SSF51735">
    <property type="entry name" value="NAD(P)-binding Rossmann-fold domains"/>
    <property type="match status" value="1"/>
</dbReference>
<evidence type="ECO:0000256" key="2">
    <source>
        <dbReference type="ARBA" id="ARBA00023002"/>
    </source>
</evidence>
<dbReference type="FunFam" id="3.40.50.720:FF:000173">
    <property type="entry name" value="3-oxoacyl-[acyl-carrier protein] reductase"/>
    <property type="match status" value="1"/>
</dbReference>
<evidence type="ECO:0000256" key="1">
    <source>
        <dbReference type="ARBA" id="ARBA00006484"/>
    </source>
</evidence>
<dbReference type="NCBIfam" id="NF009466">
    <property type="entry name" value="PRK12826.1-2"/>
    <property type="match status" value="1"/>
</dbReference>
<dbReference type="SMART" id="SM00822">
    <property type="entry name" value="PKS_KR"/>
    <property type="match status" value="1"/>
</dbReference>
<dbReference type="InterPro" id="IPR020904">
    <property type="entry name" value="Sc_DH/Rdtase_CS"/>
</dbReference>
<dbReference type="Pfam" id="PF13561">
    <property type="entry name" value="adh_short_C2"/>
    <property type="match status" value="1"/>
</dbReference>
<dbReference type="InterPro" id="IPR050259">
    <property type="entry name" value="SDR"/>
</dbReference>
<evidence type="ECO:0000313" key="4">
    <source>
        <dbReference type="EMBL" id="ALT05968.1"/>
    </source>
</evidence>
<dbReference type="InterPro" id="IPR036291">
    <property type="entry name" value="NAD(P)-bd_dom_sf"/>
</dbReference>
<dbReference type="GO" id="GO:0004316">
    <property type="term" value="F:3-oxoacyl-[acyl-carrier-protein] reductase (NADPH) activity"/>
    <property type="evidence" value="ECO:0007669"/>
    <property type="project" value="UniProtKB-EC"/>
</dbReference>
<dbReference type="AlphaFoldDB" id="A0A0U3BEG1"/>
<feature type="domain" description="Ketoreductase" evidence="3">
    <location>
        <begin position="7"/>
        <end position="209"/>
    </location>
</feature>
<organism evidence="4">
    <name type="scientific">Kitasatospora sp. 152608</name>
    <dbReference type="NCBI Taxonomy" id="1769566"/>
    <lineage>
        <taxon>Bacteria</taxon>
        <taxon>Bacillati</taxon>
        <taxon>Actinomycetota</taxon>
        <taxon>Actinomycetes</taxon>
        <taxon>Kitasatosporales</taxon>
        <taxon>Streptomycetaceae</taxon>
        <taxon>Kitasatospora</taxon>
    </lineage>
</organism>
<dbReference type="InterPro" id="IPR057326">
    <property type="entry name" value="KR_dom"/>
</dbReference>
<keyword evidence="2 4" id="KW-0560">Oxidoreductase</keyword>
<proteinExistence type="inferred from homology"/>
<dbReference type="PROSITE" id="PS00061">
    <property type="entry name" value="ADH_SHORT"/>
    <property type="match status" value="1"/>
</dbReference>
<dbReference type="PANTHER" id="PTHR42879">
    <property type="entry name" value="3-OXOACYL-(ACYL-CARRIER-PROTEIN) REDUCTASE"/>
    <property type="match status" value="1"/>
</dbReference>
<reference evidence="4" key="1">
    <citation type="submission" date="2015-10" db="EMBL/GenBank/DDBJ databases">
        <title>New simocyclinones: surprising evolutionary and biosynthetic insights.</title>
        <authorList>
            <person name="Bilyk O."/>
            <person name="Brotz E."/>
            <person name="Tokovenko B."/>
            <person name="Bechtold A."/>
            <person name="Paululat T."/>
            <person name="Luzhetskyy A."/>
        </authorList>
    </citation>
    <scope>NUCLEOTIDE SEQUENCE</scope>
    <source>
        <strain evidence="4">152608</strain>
    </source>
</reference>
<sequence>MSHSVRRIALVTGGSRGIGRAVVLRLVNDGFDVAFCYQRGSEAASDLEKVAAELGGRVSHRQVNVADAAQVREWVLDVENSLGPIDVVVTSAGIVRDGPLVMMPDKDWQDVIDVNLNGTYNVCRAAVFGMLKRKSGCIVNISSVAGVHGNSTQANYSASKAGIIGFTKALSKEVGRYMVRVNAVAPGYIETDMVAGISDKLRSKAVAGVSLGRMGQPDEVADAVSYLVTADYVTGSVLQIDGGLSI</sequence>
<dbReference type="GO" id="GO:0032787">
    <property type="term" value="P:monocarboxylic acid metabolic process"/>
    <property type="evidence" value="ECO:0007669"/>
    <property type="project" value="UniProtKB-ARBA"/>
</dbReference>
<name>A0A0U3BEG1_9ACTN</name>
<dbReference type="PRINTS" id="PR00080">
    <property type="entry name" value="SDRFAMILY"/>
</dbReference>
<dbReference type="InterPro" id="IPR002347">
    <property type="entry name" value="SDR_fam"/>
</dbReference>
<dbReference type="EMBL" id="KU127235">
    <property type="protein sequence ID" value="ALT05968.1"/>
    <property type="molecule type" value="Genomic_DNA"/>
</dbReference>